<dbReference type="GO" id="GO:0019213">
    <property type="term" value="F:deacetylase activity"/>
    <property type="evidence" value="ECO:0007669"/>
    <property type="project" value="TreeGrafter"/>
</dbReference>
<dbReference type="HOGENOM" id="CLU_046550_5_1_3"/>
<dbReference type="Gene3D" id="3.40.220.10">
    <property type="entry name" value="Leucine Aminopeptidase, subunit E, domain 1"/>
    <property type="match status" value="1"/>
</dbReference>
<evidence type="ECO:0000259" key="1">
    <source>
        <dbReference type="PROSITE" id="PS51154"/>
    </source>
</evidence>
<organism evidence="2 3">
    <name type="scientific">Cylindrospermum stagnale PCC 7417</name>
    <dbReference type="NCBI Taxonomy" id="56107"/>
    <lineage>
        <taxon>Bacteria</taxon>
        <taxon>Bacillati</taxon>
        <taxon>Cyanobacteriota</taxon>
        <taxon>Cyanophyceae</taxon>
        <taxon>Nostocales</taxon>
        <taxon>Nostocaceae</taxon>
        <taxon>Cylindrospermum</taxon>
    </lineage>
</organism>
<evidence type="ECO:0000313" key="3">
    <source>
        <dbReference type="Proteomes" id="UP000010475"/>
    </source>
</evidence>
<dbReference type="STRING" id="56107.Cylst_6137"/>
<accession>K9X631</accession>
<dbReference type="PATRIC" id="fig|56107.3.peg.6742"/>
<gene>
    <name evidence="2" type="ORF">Cylst_6137</name>
</gene>
<dbReference type="PROSITE" id="PS51154">
    <property type="entry name" value="MACRO"/>
    <property type="match status" value="1"/>
</dbReference>
<dbReference type="EMBL" id="CP003642">
    <property type="protein sequence ID" value="AFZ28105.1"/>
    <property type="molecule type" value="Genomic_DNA"/>
</dbReference>
<evidence type="ECO:0000313" key="2">
    <source>
        <dbReference type="EMBL" id="AFZ28105.1"/>
    </source>
</evidence>
<keyword evidence="3" id="KW-1185">Reference proteome</keyword>
<dbReference type="InterPro" id="IPR043472">
    <property type="entry name" value="Macro_dom-like"/>
</dbReference>
<reference evidence="2 3" key="1">
    <citation type="submission" date="2012-06" db="EMBL/GenBank/DDBJ databases">
        <title>Finished chromosome of genome of Cylindrospermum stagnale PCC 7417.</title>
        <authorList>
            <consortium name="US DOE Joint Genome Institute"/>
            <person name="Gugger M."/>
            <person name="Coursin T."/>
            <person name="Rippka R."/>
            <person name="Tandeau De Marsac N."/>
            <person name="Huntemann M."/>
            <person name="Wei C.-L."/>
            <person name="Han J."/>
            <person name="Detter J.C."/>
            <person name="Han C."/>
            <person name="Tapia R."/>
            <person name="Chen A."/>
            <person name="Kyrpides N."/>
            <person name="Mavromatis K."/>
            <person name="Markowitz V."/>
            <person name="Szeto E."/>
            <person name="Ivanova N."/>
            <person name="Pagani I."/>
            <person name="Pati A."/>
            <person name="Goodwin L."/>
            <person name="Nordberg H.P."/>
            <person name="Cantor M.N."/>
            <person name="Hua S.X."/>
            <person name="Woyke T."/>
            <person name="Kerfeld C.A."/>
        </authorList>
    </citation>
    <scope>NUCLEOTIDE SEQUENCE [LARGE SCALE GENOMIC DNA]</scope>
    <source>
        <strain evidence="2 3">PCC 7417</strain>
    </source>
</reference>
<dbReference type="RefSeq" id="WP_015211337.1">
    <property type="nucleotide sequence ID" value="NC_019757.1"/>
</dbReference>
<feature type="domain" description="Macro" evidence="1">
    <location>
        <begin position="63"/>
        <end position="242"/>
    </location>
</feature>
<dbReference type="InterPro" id="IPR002589">
    <property type="entry name" value="Macro_dom"/>
</dbReference>
<dbReference type="Proteomes" id="UP000010475">
    <property type="component" value="Chromosome"/>
</dbReference>
<dbReference type="SUPFAM" id="SSF52949">
    <property type="entry name" value="Macro domain-like"/>
    <property type="match status" value="1"/>
</dbReference>
<dbReference type="PANTHER" id="PTHR11106">
    <property type="entry name" value="GANGLIOSIDE INDUCED DIFFERENTIATION ASSOCIATED PROTEIN 2-RELATED"/>
    <property type="match status" value="1"/>
</dbReference>
<proteinExistence type="predicted"/>
<sequence length="244" mass="27685">MIEYKGCQYCLHFRPDGTCSAFDPEPIPLFIVSGQIKHIKPLQNQKNKIVYEPVEKSIIYRLNEYRRNNNLMRERMEIIEGDITQQKVDAIVNAANEALIAGGGVSGAIHRNTGLGLEEECLKLEGCEEGQAKITKGYCLPAKWVIHTVGPVWEGGTYEEHKILAQCYRNCFAFVEPYNIKTIAFPSISTGAYGFPIEKAAKIAISEARLFLEQNTTLDKVIFVCYKQQIYEYYTAIIKQLFTL</sequence>
<dbReference type="eggNOG" id="COG2110">
    <property type="taxonomic scope" value="Bacteria"/>
</dbReference>
<dbReference type="AlphaFoldDB" id="K9X631"/>
<dbReference type="CDD" id="cd02908">
    <property type="entry name" value="Macro_OAADPr_deacetylase"/>
    <property type="match status" value="1"/>
</dbReference>
<protein>
    <submittedName>
        <fullName evidence="2">Putative phosphatase, C-terminal domain of histone macro H2A1 like protein</fullName>
    </submittedName>
</protein>
<dbReference type="SMART" id="SM00506">
    <property type="entry name" value="A1pp"/>
    <property type="match status" value="1"/>
</dbReference>
<name>K9X631_9NOST</name>
<dbReference type="KEGG" id="csg:Cylst_6137"/>
<dbReference type="Pfam" id="PF01661">
    <property type="entry name" value="Macro"/>
    <property type="match status" value="1"/>
</dbReference>
<dbReference type="NCBIfam" id="NF001664">
    <property type="entry name" value="PRK00431.1-6"/>
    <property type="match status" value="1"/>
</dbReference>
<dbReference type="PANTHER" id="PTHR11106:SF27">
    <property type="entry name" value="MACRO DOMAIN-CONTAINING PROTEIN"/>
    <property type="match status" value="1"/>
</dbReference>